<accession>A0ACC0PV05</accession>
<protein>
    <submittedName>
        <fullName evidence="1">Uncharacterized protein</fullName>
    </submittedName>
</protein>
<keyword evidence="2" id="KW-1185">Reference proteome</keyword>
<comment type="caution">
    <text evidence="1">The sequence shown here is derived from an EMBL/GenBank/DDBJ whole genome shotgun (WGS) entry which is preliminary data.</text>
</comment>
<evidence type="ECO:0000313" key="1">
    <source>
        <dbReference type="EMBL" id="KAI8569525.1"/>
    </source>
</evidence>
<dbReference type="EMBL" id="CM046389">
    <property type="protein sequence ID" value="KAI8569525.1"/>
    <property type="molecule type" value="Genomic_DNA"/>
</dbReference>
<organism evidence="1 2">
    <name type="scientific">Rhododendron molle</name>
    <name type="common">Chinese azalea</name>
    <name type="synonym">Azalea mollis</name>
    <dbReference type="NCBI Taxonomy" id="49168"/>
    <lineage>
        <taxon>Eukaryota</taxon>
        <taxon>Viridiplantae</taxon>
        <taxon>Streptophyta</taxon>
        <taxon>Embryophyta</taxon>
        <taxon>Tracheophyta</taxon>
        <taxon>Spermatophyta</taxon>
        <taxon>Magnoliopsida</taxon>
        <taxon>eudicotyledons</taxon>
        <taxon>Gunneridae</taxon>
        <taxon>Pentapetalae</taxon>
        <taxon>asterids</taxon>
        <taxon>Ericales</taxon>
        <taxon>Ericaceae</taxon>
        <taxon>Ericoideae</taxon>
        <taxon>Rhodoreae</taxon>
        <taxon>Rhododendron</taxon>
    </lineage>
</organism>
<evidence type="ECO:0000313" key="2">
    <source>
        <dbReference type="Proteomes" id="UP001062846"/>
    </source>
</evidence>
<dbReference type="Proteomes" id="UP001062846">
    <property type="component" value="Chromosome 2"/>
</dbReference>
<proteinExistence type="predicted"/>
<reference evidence="1" key="1">
    <citation type="submission" date="2022-02" db="EMBL/GenBank/DDBJ databases">
        <title>Plant Genome Project.</title>
        <authorList>
            <person name="Zhang R.-G."/>
        </authorList>
    </citation>
    <scope>NUCLEOTIDE SEQUENCE</scope>
    <source>
        <strain evidence="1">AT1</strain>
    </source>
</reference>
<name>A0ACC0PV05_RHOML</name>
<gene>
    <name evidence="1" type="ORF">RHMOL_Rhmol02G0285400</name>
</gene>
<sequence>MVVGIRSYNLRMRRQQKERLSPPPSSPDSSSPPPPSCPRRYRRQRSKKPTVYKPRRQLYNAVPSPTPPSVSALFPVDEVLQLPPPPPPPAVGYSEELPVDIPSDEEDQKPNIDDPLSGLKPPPPIVRQNASTMFVEKSLGIIASVKSLLVDELLLLPNSEIITMISSANRVFTALDCFGDNYISFYWTVRRFIHFNQELLVAERLRNGHCAVFEEVTRRFEELVIEANSVEEALHSAELNLVKAKEDVACLRQRLDEARSLVFRLEMELDHEENEVVAWDSEVVKFSRFHSSAEAEVQRVGSEEEEVKKVVDEVNKRCKEASSGIELMTKELSLYRIS</sequence>